<name>A0A1I3JFD2_9FLAO</name>
<proteinExistence type="predicted"/>
<evidence type="ECO:0000313" key="1">
    <source>
        <dbReference type="EMBL" id="SFI58919.1"/>
    </source>
</evidence>
<dbReference type="EMBL" id="FOQT01000007">
    <property type="protein sequence ID" value="SFI58919.1"/>
    <property type="molecule type" value="Genomic_DNA"/>
</dbReference>
<dbReference type="Proteomes" id="UP000198931">
    <property type="component" value="Unassembled WGS sequence"/>
</dbReference>
<feature type="non-terminal residue" evidence="1">
    <location>
        <position position="1"/>
    </location>
</feature>
<gene>
    <name evidence="1" type="ORF">SAMN05443292_3007</name>
</gene>
<reference evidence="1 2" key="1">
    <citation type="submission" date="2016-10" db="EMBL/GenBank/DDBJ databases">
        <authorList>
            <person name="de Groot N.N."/>
        </authorList>
    </citation>
    <scope>NUCLEOTIDE SEQUENCE [LARGE SCALE GENOMIC DNA]</scope>
    <source>
        <strain evidence="1 2">DSM 26000</strain>
    </source>
</reference>
<organism evidence="1 2">
    <name type="scientific">Halpernia frigidisoli</name>
    <dbReference type="NCBI Taxonomy" id="1125876"/>
    <lineage>
        <taxon>Bacteria</taxon>
        <taxon>Pseudomonadati</taxon>
        <taxon>Bacteroidota</taxon>
        <taxon>Flavobacteriia</taxon>
        <taxon>Flavobacteriales</taxon>
        <taxon>Weeksellaceae</taxon>
        <taxon>Chryseobacterium group</taxon>
        <taxon>Halpernia</taxon>
    </lineage>
</organism>
<sequence>NSKLNTINIDFFDLFKFLLVRNLVEVADNVLALGEGGDFHHKC</sequence>
<evidence type="ECO:0000313" key="2">
    <source>
        <dbReference type="Proteomes" id="UP000198931"/>
    </source>
</evidence>
<protein>
    <submittedName>
        <fullName evidence="1">Uncharacterized protein</fullName>
    </submittedName>
</protein>
<accession>A0A1I3JFD2</accession>
<keyword evidence="2" id="KW-1185">Reference proteome</keyword>
<dbReference type="AlphaFoldDB" id="A0A1I3JFD2"/>